<protein>
    <submittedName>
        <fullName evidence="2">Uncharacterized protein</fullName>
    </submittedName>
</protein>
<keyword evidence="1" id="KW-0472">Membrane</keyword>
<keyword evidence="3" id="KW-1185">Reference proteome</keyword>
<dbReference type="EMBL" id="CP045915">
    <property type="protein sequence ID" value="QGH36074.1"/>
    <property type="molecule type" value="Genomic_DNA"/>
</dbReference>
<dbReference type="AlphaFoldDB" id="A0A5Q2TM77"/>
<name>A0A5Q2TM77_9BACI</name>
<evidence type="ECO:0000313" key="3">
    <source>
        <dbReference type="Proteomes" id="UP000339690"/>
    </source>
</evidence>
<sequence length="107" mass="12321">MTEIVTQYVTRISRLFSFILALLFGFLFVSVVLRPLYNLKQGDIGSGTHTMVTSRSKDEISSVKFERDEIEDIICALEITLSKKNQLDLAADRKKRFKKLYTSDKCH</sequence>
<proteinExistence type="predicted"/>
<evidence type="ECO:0000256" key="1">
    <source>
        <dbReference type="SAM" id="Phobius"/>
    </source>
</evidence>
<accession>A0A5Q2TM77</accession>
<dbReference type="RefSeq" id="WP_153792265.1">
    <property type="nucleotide sequence ID" value="NZ_CP045915.1"/>
</dbReference>
<organism evidence="2 3">
    <name type="scientific">Gracilibacillus salitolerans</name>
    <dbReference type="NCBI Taxonomy" id="2663022"/>
    <lineage>
        <taxon>Bacteria</taxon>
        <taxon>Bacillati</taxon>
        <taxon>Bacillota</taxon>
        <taxon>Bacilli</taxon>
        <taxon>Bacillales</taxon>
        <taxon>Bacillaceae</taxon>
        <taxon>Gracilibacillus</taxon>
    </lineage>
</organism>
<dbReference type="KEGG" id="grc:GI584_19355"/>
<gene>
    <name evidence="2" type="ORF">GI584_19355</name>
</gene>
<feature type="transmembrane region" description="Helical" evidence="1">
    <location>
        <begin position="12"/>
        <end position="33"/>
    </location>
</feature>
<dbReference type="Proteomes" id="UP000339690">
    <property type="component" value="Chromosome"/>
</dbReference>
<reference evidence="2 3" key="1">
    <citation type="submission" date="2019-11" db="EMBL/GenBank/DDBJ databases">
        <title>Gracilibacillus salitolerans sp. nov., a moderate halophile isolated from a saline soil in northwest China.</title>
        <authorList>
            <person name="Gan L."/>
        </authorList>
    </citation>
    <scope>NUCLEOTIDE SEQUENCE [LARGE SCALE GENOMIC DNA]</scope>
    <source>
        <strain evidence="2 3">SCU50</strain>
    </source>
</reference>
<keyword evidence="1" id="KW-1133">Transmembrane helix</keyword>
<evidence type="ECO:0000313" key="2">
    <source>
        <dbReference type="EMBL" id="QGH36074.1"/>
    </source>
</evidence>
<keyword evidence="1" id="KW-0812">Transmembrane</keyword>